<evidence type="ECO:0000313" key="1">
    <source>
        <dbReference type="EMBL" id="MDG0861722.1"/>
    </source>
</evidence>
<reference evidence="1" key="1">
    <citation type="submission" date="2019-02" db="EMBL/GenBank/DDBJ databases">
        <title>Draft genome of the type strain Pelomonas aquatica CCUG 52575T.</title>
        <authorList>
            <person name="Gomila M."/>
            <person name="Lalucat J."/>
        </authorList>
    </citation>
    <scope>NUCLEOTIDE SEQUENCE</scope>
    <source>
        <strain evidence="1">CCUG 52575</strain>
    </source>
</reference>
<organism evidence="1 2">
    <name type="scientific">Pelomonas aquatica</name>
    <dbReference type="NCBI Taxonomy" id="431058"/>
    <lineage>
        <taxon>Bacteria</taxon>
        <taxon>Pseudomonadati</taxon>
        <taxon>Pseudomonadota</taxon>
        <taxon>Betaproteobacteria</taxon>
        <taxon>Burkholderiales</taxon>
        <taxon>Sphaerotilaceae</taxon>
        <taxon>Roseateles</taxon>
    </lineage>
</organism>
<dbReference type="RefSeq" id="WP_268151319.1">
    <property type="nucleotide sequence ID" value="NZ_JAPPUW010000011.1"/>
</dbReference>
<evidence type="ECO:0000313" key="2">
    <source>
        <dbReference type="Proteomes" id="UP001152766"/>
    </source>
</evidence>
<dbReference type="EMBL" id="SGUG01000005">
    <property type="protein sequence ID" value="MDG0861722.1"/>
    <property type="molecule type" value="Genomic_DNA"/>
</dbReference>
<accession>A0A9X4LFS9</accession>
<protein>
    <submittedName>
        <fullName evidence="1">Uncharacterized protein</fullName>
    </submittedName>
</protein>
<keyword evidence="2" id="KW-1185">Reference proteome</keyword>
<name>A0A9X4LFS9_9BURK</name>
<gene>
    <name evidence="1" type="ORF">EXJ73_04445</name>
</gene>
<sequence>MRALLFVALAPAPRLMIGIDPNTNLVYEGLSNFGHGLWPAPLLLRATFIREPEDWAQVPNTGALRNASVVFREDFFDPVSRIRRGRFYEPSLSAGQPALWWVHPHPTASDASKTKNGAGQVNLSLLTFVPMTRLVERLGPSPEPVVVLGAQPAVTAWSVVAVERADHDHDVVTLKARLNFGFLPELLTEAIPAAARKRVTEAVAKVVDAAHRQSGIALVDLCRAAATVVLAEMLVEQGKARDLLEKDLGEVVAALPEQAKLRRSAADIIRMLHPRGKPNEQVRLGTPPVTEADGLFALEAFAFLLRDLGWAR</sequence>
<dbReference type="AlphaFoldDB" id="A0A9X4LFS9"/>
<proteinExistence type="predicted"/>
<dbReference type="Proteomes" id="UP001152766">
    <property type="component" value="Unassembled WGS sequence"/>
</dbReference>
<comment type="caution">
    <text evidence="1">The sequence shown here is derived from an EMBL/GenBank/DDBJ whole genome shotgun (WGS) entry which is preliminary data.</text>
</comment>